<keyword evidence="1" id="KW-0812">Transmembrane</keyword>
<feature type="transmembrane region" description="Helical" evidence="1">
    <location>
        <begin position="159"/>
        <end position="178"/>
    </location>
</feature>
<feature type="transmembrane region" description="Helical" evidence="1">
    <location>
        <begin position="86"/>
        <end position="106"/>
    </location>
</feature>
<organism evidence="2 3">
    <name type="scientific">Stieleria varia</name>
    <dbReference type="NCBI Taxonomy" id="2528005"/>
    <lineage>
        <taxon>Bacteria</taxon>
        <taxon>Pseudomonadati</taxon>
        <taxon>Planctomycetota</taxon>
        <taxon>Planctomycetia</taxon>
        <taxon>Pirellulales</taxon>
        <taxon>Pirellulaceae</taxon>
        <taxon>Stieleria</taxon>
    </lineage>
</organism>
<evidence type="ECO:0000313" key="2">
    <source>
        <dbReference type="EMBL" id="TWU06052.1"/>
    </source>
</evidence>
<feature type="transmembrane region" description="Helical" evidence="1">
    <location>
        <begin position="60"/>
        <end position="79"/>
    </location>
</feature>
<dbReference type="AlphaFoldDB" id="A0A5C6B3E5"/>
<comment type="caution">
    <text evidence="2">The sequence shown here is derived from an EMBL/GenBank/DDBJ whole genome shotgun (WGS) entry which is preliminary data.</text>
</comment>
<dbReference type="RefSeq" id="WP_146519195.1">
    <property type="nucleotide sequence ID" value="NZ_CP151726.1"/>
</dbReference>
<accession>A0A5C6B3E5</accession>
<name>A0A5C6B3E5_9BACT</name>
<dbReference type="EMBL" id="SJPN01000002">
    <property type="protein sequence ID" value="TWU06052.1"/>
    <property type="molecule type" value="Genomic_DNA"/>
</dbReference>
<proteinExistence type="predicted"/>
<keyword evidence="1" id="KW-1133">Transmembrane helix</keyword>
<gene>
    <name evidence="2" type="ORF">Pla52n_17710</name>
</gene>
<feature type="transmembrane region" description="Helical" evidence="1">
    <location>
        <begin position="126"/>
        <end position="143"/>
    </location>
</feature>
<evidence type="ECO:0000313" key="3">
    <source>
        <dbReference type="Proteomes" id="UP000320176"/>
    </source>
</evidence>
<sequence>MLRSQLVMLAILLAWGWSVMTVTHELGHVAGALAQGAQVASLQLAPWQLPNSLFNGQHNELITLWSGPLIGCLVPILVAAIARHTWVSLVAAFCVVANGSYLLLGYFSGDAFLDSTQLLRAGTPDWHVLMVSVMMTVIGYLWFRRQCAALLSGPAIQRNMLWLTFVGWLGWVAMQTLIAT</sequence>
<evidence type="ECO:0008006" key="4">
    <source>
        <dbReference type="Google" id="ProtNLM"/>
    </source>
</evidence>
<reference evidence="2 3" key="1">
    <citation type="submission" date="2019-02" db="EMBL/GenBank/DDBJ databases">
        <title>Deep-cultivation of Planctomycetes and their phenomic and genomic characterization uncovers novel biology.</title>
        <authorList>
            <person name="Wiegand S."/>
            <person name="Jogler M."/>
            <person name="Boedeker C."/>
            <person name="Pinto D."/>
            <person name="Vollmers J."/>
            <person name="Rivas-Marin E."/>
            <person name="Kohn T."/>
            <person name="Peeters S.H."/>
            <person name="Heuer A."/>
            <person name="Rast P."/>
            <person name="Oberbeckmann S."/>
            <person name="Bunk B."/>
            <person name="Jeske O."/>
            <person name="Meyerdierks A."/>
            <person name="Storesund J.E."/>
            <person name="Kallscheuer N."/>
            <person name="Luecker S."/>
            <person name="Lage O.M."/>
            <person name="Pohl T."/>
            <person name="Merkel B.J."/>
            <person name="Hornburger P."/>
            <person name="Mueller R.-W."/>
            <person name="Bruemmer F."/>
            <person name="Labrenz M."/>
            <person name="Spormann A.M."/>
            <person name="Op Den Camp H."/>
            <person name="Overmann J."/>
            <person name="Amann R."/>
            <person name="Jetten M.S.M."/>
            <person name="Mascher T."/>
            <person name="Medema M.H."/>
            <person name="Devos D.P."/>
            <person name="Kaster A.-K."/>
            <person name="Ovreas L."/>
            <person name="Rohde M."/>
            <person name="Galperin M.Y."/>
            <person name="Jogler C."/>
        </authorList>
    </citation>
    <scope>NUCLEOTIDE SEQUENCE [LARGE SCALE GENOMIC DNA]</scope>
    <source>
        <strain evidence="2 3">Pla52n</strain>
    </source>
</reference>
<keyword evidence="1" id="KW-0472">Membrane</keyword>
<evidence type="ECO:0000256" key="1">
    <source>
        <dbReference type="SAM" id="Phobius"/>
    </source>
</evidence>
<dbReference type="Proteomes" id="UP000320176">
    <property type="component" value="Unassembled WGS sequence"/>
</dbReference>
<keyword evidence="3" id="KW-1185">Reference proteome</keyword>
<dbReference type="OrthoDB" id="291594at2"/>
<dbReference type="Pfam" id="PF13398">
    <property type="entry name" value="Peptidase_M50B"/>
    <property type="match status" value="1"/>
</dbReference>
<dbReference type="InterPro" id="IPR049500">
    <property type="entry name" value="Peptidase_M50B-like"/>
</dbReference>
<protein>
    <recommendedName>
        <fullName evidence="4">Peptidase family M50</fullName>
    </recommendedName>
</protein>